<name>A0ABP3GND8_9ACTN</name>
<feature type="region of interest" description="Disordered" evidence="2">
    <location>
        <begin position="368"/>
        <end position="427"/>
    </location>
</feature>
<feature type="compositionally biased region" description="Basic and acidic residues" evidence="2">
    <location>
        <begin position="396"/>
        <end position="425"/>
    </location>
</feature>
<evidence type="ECO:0000256" key="3">
    <source>
        <dbReference type="SAM" id="Phobius"/>
    </source>
</evidence>
<feature type="region of interest" description="Disordered" evidence="2">
    <location>
        <begin position="270"/>
        <end position="343"/>
    </location>
</feature>
<proteinExistence type="predicted"/>
<dbReference type="SUPFAM" id="SSF56112">
    <property type="entry name" value="Protein kinase-like (PK-like)"/>
    <property type="match status" value="1"/>
</dbReference>
<accession>A0ABP3GND8</accession>
<dbReference type="Proteomes" id="UP001501822">
    <property type="component" value="Unassembled WGS sequence"/>
</dbReference>
<organism evidence="5 6">
    <name type="scientific">Actinoallomurus spadix</name>
    <dbReference type="NCBI Taxonomy" id="79912"/>
    <lineage>
        <taxon>Bacteria</taxon>
        <taxon>Bacillati</taxon>
        <taxon>Actinomycetota</taxon>
        <taxon>Actinomycetes</taxon>
        <taxon>Streptosporangiales</taxon>
        <taxon>Thermomonosporaceae</taxon>
        <taxon>Actinoallomurus</taxon>
    </lineage>
</organism>
<dbReference type="PROSITE" id="PS50011">
    <property type="entry name" value="PROTEIN_KINASE_DOM"/>
    <property type="match status" value="1"/>
</dbReference>
<dbReference type="EMBL" id="BAAABM010000037">
    <property type="protein sequence ID" value="GAA0347495.1"/>
    <property type="molecule type" value="Genomic_DNA"/>
</dbReference>
<dbReference type="SUPFAM" id="SSF49785">
    <property type="entry name" value="Galactose-binding domain-like"/>
    <property type="match status" value="1"/>
</dbReference>
<gene>
    <name evidence="5" type="ORF">GCM10010151_41480</name>
</gene>
<dbReference type="Gene3D" id="2.60.120.260">
    <property type="entry name" value="Galactose-binding domain-like"/>
    <property type="match status" value="1"/>
</dbReference>
<evidence type="ECO:0000259" key="4">
    <source>
        <dbReference type="PROSITE" id="PS50011"/>
    </source>
</evidence>
<dbReference type="Gene3D" id="3.30.200.20">
    <property type="entry name" value="Phosphorylase Kinase, domain 1"/>
    <property type="match status" value="1"/>
</dbReference>
<dbReference type="InterPro" id="IPR000719">
    <property type="entry name" value="Prot_kinase_dom"/>
</dbReference>
<keyword evidence="6" id="KW-1185">Reference proteome</keyword>
<reference evidence="6" key="1">
    <citation type="journal article" date="2019" name="Int. J. Syst. Evol. Microbiol.">
        <title>The Global Catalogue of Microorganisms (GCM) 10K type strain sequencing project: providing services to taxonomists for standard genome sequencing and annotation.</title>
        <authorList>
            <consortium name="The Broad Institute Genomics Platform"/>
            <consortium name="The Broad Institute Genome Sequencing Center for Infectious Disease"/>
            <person name="Wu L."/>
            <person name="Ma J."/>
        </authorList>
    </citation>
    <scope>NUCLEOTIDE SEQUENCE [LARGE SCALE GENOMIC DNA]</scope>
    <source>
        <strain evidence="6">JCM 3146</strain>
    </source>
</reference>
<dbReference type="InterPro" id="IPR008979">
    <property type="entry name" value="Galactose-bd-like_sf"/>
</dbReference>
<feature type="domain" description="Protein kinase" evidence="4">
    <location>
        <begin position="25"/>
        <end position="327"/>
    </location>
</feature>
<dbReference type="CDD" id="cd13973">
    <property type="entry name" value="PK_MviN-like"/>
    <property type="match status" value="1"/>
</dbReference>
<evidence type="ECO:0000313" key="6">
    <source>
        <dbReference type="Proteomes" id="UP001501822"/>
    </source>
</evidence>
<keyword evidence="3" id="KW-0812">Transmembrane</keyword>
<keyword evidence="1" id="KW-0675">Receptor</keyword>
<feature type="transmembrane region" description="Helical" evidence="3">
    <location>
        <begin position="347"/>
        <end position="367"/>
    </location>
</feature>
<keyword evidence="3" id="KW-0472">Membrane</keyword>
<evidence type="ECO:0000313" key="5">
    <source>
        <dbReference type="EMBL" id="GAA0347495.1"/>
    </source>
</evidence>
<comment type="caution">
    <text evidence="5">The sequence shown here is derived from an EMBL/GenBank/DDBJ whole genome shotgun (WGS) entry which is preliminary data.</text>
</comment>
<evidence type="ECO:0000256" key="1">
    <source>
        <dbReference type="ARBA" id="ARBA00023170"/>
    </source>
</evidence>
<dbReference type="SMART" id="SM00220">
    <property type="entry name" value="S_TKc"/>
    <property type="match status" value="1"/>
</dbReference>
<protein>
    <recommendedName>
        <fullName evidence="4">Protein kinase domain-containing protein</fullName>
    </recommendedName>
</protein>
<dbReference type="Gene3D" id="1.10.510.10">
    <property type="entry name" value="Transferase(Phosphotransferase) domain 1"/>
    <property type="match status" value="1"/>
</dbReference>
<sequence>MRPPTPDAALSTSVIEPGTRLAGRYRLDDRVSEAGGSTFWKATDEILARSVAVLTFAPGFPRVNDVVTAARAASRLTDPRLTQVFDADDSGERAYVVSEWVTGETLEDLLAQGPMEADRAAAFLLEAAEALTSAHAAGLAHLCLTPHNLVWTSGGTVKITGLGVEAVLSGAESDTPALDDVQGLGAMLYAALTGHWPGGEGTVLPPAPSGADGLPLLPSQVRAGIPHNLDAITGRALGLAVRGAPERFDSPGAFADALAKVPRSPLPFVPLVGSTPPAVMPRPDSNPDGTAKMSPAASQPIPPVQTVPDSARMRPPQPPQPPQHSRAEMRSSGGSRGGGGQGSSNKALLAVVVVVVLVVVAVGGWAVSQMGGDDDNKNAKGGTQSSAAASPTPKVGELKVDRVLLDNDPPHVDTTAPRDLDKATDSSKSSYWTTQHYYGADFGGQRKGIGLVLDMGRTVTVDKVAVSMPDGTPGRVELRVGDSRKSSASQTQDTGDAVGNFDLTGKHVKGQYVTLWFSKLPSIGVFQVKVKDVTVYGTA</sequence>
<dbReference type="InterPro" id="IPR011009">
    <property type="entry name" value="Kinase-like_dom_sf"/>
</dbReference>
<keyword evidence="3" id="KW-1133">Transmembrane helix</keyword>
<feature type="region of interest" description="Disordered" evidence="2">
    <location>
        <begin position="481"/>
        <end position="500"/>
    </location>
</feature>
<evidence type="ECO:0000256" key="2">
    <source>
        <dbReference type="SAM" id="MobiDB-lite"/>
    </source>
</evidence>